<dbReference type="EMBL" id="CP003912">
    <property type="protein sequence ID" value="AGU52881.1"/>
    <property type="molecule type" value="Genomic_DNA"/>
</dbReference>
<dbReference type="Proteomes" id="UP000016223">
    <property type="component" value="Chromosome 2"/>
</dbReference>
<dbReference type="OrthoDB" id="291011at2"/>
<dbReference type="KEGG" id="vpd:VAPA_2c03200"/>
<evidence type="ECO:0000313" key="2">
    <source>
        <dbReference type="EMBL" id="AGU52881.1"/>
    </source>
</evidence>
<gene>
    <name evidence="2" type="ORF">VAPA_2c03200</name>
</gene>
<dbReference type="HOGENOM" id="CLU_690506_0_0_4"/>
<dbReference type="RefSeq" id="WP_021003711.1">
    <property type="nucleotide sequence ID" value="NC_022234.1"/>
</dbReference>
<reference evidence="2 3" key="1">
    <citation type="submission" date="2012-10" db="EMBL/GenBank/DDBJ databases">
        <title>Genome sequence of Variovorax paradoxus B4.</title>
        <authorList>
            <person name="Schuldes J."/>
            <person name="Brandt U."/>
            <person name="Hiessl S."/>
            <person name="Wuebbeler J.H."/>
            <person name="Thuermer A."/>
            <person name="Steinbuechel A."/>
            <person name="Daniel R."/>
        </authorList>
    </citation>
    <scope>NUCLEOTIDE SEQUENCE [LARGE SCALE GENOMIC DNA]</scope>
    <source>
        <strain evidence="2 3">B4</strain>
    </source>
</reference>
<feature type="region of interest" description="Disordered" evidence="1">
    <location>
        <begin position="332"/>
        <end position="369"/>
    </location>
</feature>
<feature type="region of interest" description="Disordered" evidence="1">
    <location>
        <begin position="67"/>
        <end position="113"/>
    </location>
</feature>
<dbReference type="PATRIC" id="fig|1246301.3.peg.5840"/>
<evidence type="ECO:0000256" key="1">
    <source>
        <dbReference type="SAM" id="MobiDB-lite"/>
    </source>
</evidence>
<protein>
    <submittedName>
        <fullName evidence="2">Uncharacterized protein</fullName>
    </submittedName>
</protein>
<sequence>MTVNLDIRPAFIRQVGGGGRLVGYNYADSVSMLYFPSDLGPAEKTWHMSHEQYEELRQAQPALELPELKPRKPGTNANGNTLGSVVGETPSTAGKAKQANPEVKPETPKEEGWWSSWGSSVVHTVLDVGGAIPVVGIFSDGINAGIYAAEGDMANAAISGVSAAANLIPGGGAATKAGKLAYRGGKMALEKAEKELAEKLLKERLEKEAAERLAKEKLEKEAAQKAEVGGGGGSKKKDSQVKKGKKPKCGGRATYGKQAGDFLGNEMERDHIPNVASLKDMAEKMLLEDGIDLTPAQRDSLFGKVGKNGQREGGKIYTHAQTVAVPKEIHRASPTTGNHENYKDSKDLAGAARRDTKNHRDAIEKSDNHKDCAKALEEASKVIDKVSNDQYKKFLNSLIDDALEGKRTTNPWKGIL</sequence>
<feature type="compositionally biased region" description="Basic and acidic residues" evidence="1">
    <location>
        <begin position="103"/>
        <end position="112"/>
    </location>
</feature>
<dbReference type="AlphaFoldDB" id="T1XJY5"/>
<feature type="region of interest" description="Disordered" evidence="1">
    <location>
        <begin position="222"/>
        <end position="255"/>
    </location>
</feature>
<evidence type="ECO:0000313" key="3">
    <source>
        <dbReference type="Proteomes" id="UP000016223"/>
    </source>
</evidence>
<feature type="compositionally biased region" description="Basic and acidic residues" evidence="1">
    <location>
        <begin position="340"/>
        <end position="369"/>
    </location>
</feature>
<accession>T1XJY5</accession>
<proteinExistence type="predicted"/>
<name>T1XJY5_VARPD</name>
<organism evidence="2 3">
    <name type="scientific">Variovorax paradoxus B4</name>
    <dbReference type="NCBI Taxonomy" id="1246301"/>
    <lineage>
        <taxon>Bacteria</taxon>
        <taxon>Pseudomonadati</taxon>
        <taxon>Pseudomonadota</taxon>
        <taxon>Betaproteobacteria</taxon>
        <taxon>Burkholderiales</taxon>
        <taxon>Comamonadaceae</taxon>
        <taxon>Variovorax</taxon>
    </lineage>
</organism>
<dbReference type="CDD" id="cd20745">
    <property type="entry name" value="FIX_RhsA_AHH_HNH-like"/>
    <property type="match status" value="1"/>
</dbReference>